<sequence>MENDVELCVLLVDFTLPSSSDHDNTTRNSLSEMMRNKFTRQQAGKKKFLENRNHSRSLDFLPIEFMKDKSFVLNYIQHCNHDKSYEFLKSAAIEFRHDPQVMIEIVKHAGYMLEYACADLRNDKDLVMEAVKQHGNAYSYASETLKNDKDIILAAVKQWNQIRFTLANEWKNDNDIFLCSICPNVAHKYSHTHWNNDMISLFSTLKDDKEFLLDAVERYPTALQFISDELRNDKQFILSCVKQNGDSLRYASDDLINDKELVLKALKQDVYLLENVSDEIKSDNEFIMRAVQENGFALVFAPQSFMNLLQHDRSILLQTVKLFGSALQYASYEMQNDKEIVLEAVQQNGHSLVFASDELKDDQEIVLAAVTNQRAAFQYASTRILNDKEFVLQLIRQNLTTVLAFASPELRQCKEIALEAARHVCFAWDCIISHDPDHPLFLYFSNEILFSDPDMMLECAKYTGYAHKYSDTLYKARMDHYYDGIYLGNHSNKVSSG</sequence>
<reference evidence="2 3" key="1">
    <citation type="journal article" date="2018" name="BMC Genomics">
        <title>The genome of Naegleria lovaniensis, the basis for a comparative approach to unravel pathogenicity factors of the human pathogenic amoeba N. fowleri.</title>
        <authorList>
            <person name="Liechti N."/>
            <person name="Schurch N."/>
            <person name="Bruggmann R."/>
            <person name="Wittwer M."/>
        </authorList>
    </citation>
    <scope>NUCLEOTIDE SEQUENCE [LARGE SCALE GENOMIC DNA]</scope>
    <source>
        <strain evidence="2 3">ATCC 30569</strain>
    </source>
</reference>
<organism evidence="2 3">
    <name type="scientific">Naegleria lovaniensis</name>
    <name type="common">Amoeba</name>
    <dbReference type="NCBI Taxonomy" id="51637"/>
    <lineage>
        <taxon>Eukaryota</taxon>
        <taxon>Discoba</taxon>
        <taxon>Heterolobosea</taxon>
        <taxon>Tetramitia</taxon>
        <taxon>Eutetramitia</taxon>
        <taxon>Vahlkampfiidae</taxon>
        <taxon>Naegleria</taxon>
    </lineage>
</organism>
<feature type="domain" description="DUF4116" evidence="1">
    <location>
        <begin position="208"/>
        <end position="255"/>
    </location>
</feature>
<dbReference type="AlphaFoldDB" id="A0AA88H1D4"/>
<evidence type="ECO:0000259" key="1">
    <source>
        <dbReference type="Pfam" id="PF13475"/>
    </source>
</evidence>
<dbReference type="GeneID" id="68101939"/>
<protein>
    <recommendedName>
        <fullName evidence="1">DUF4116 domain-containing protein</fullName>
    </recommendedName>
</protein>
<gene>
    <name evidence="2" type="ORF">C9374_009485</name>
</gene>
<proteinExistence type="predicted"/>
<comment type="caution">
    <text evidence="2">The sequence shown here is derived from an EMBL/GenBank/DDBJ whole genome shotgun (WGS) entry which is preliminary data.</text>
</comment>
<dbReference type="InterPro" id="IPR025197">
    <property type="entry name" value="DUF4116"/>
</dbReference>
<name>A0AA88H1D4_NAELO</name>
<dbReference type="RefSeq" id="XP_044554802.1">
    <property type="nucleotide sequence ID" value="XM_044699677.1"/>
</dbReference>
<feature type="domain" description="DUF4116" evidence="1">
    <location>
        <begin position="362"/>
        <end position="411"/>
    </location>
</feature>
<keyword evidence="3" id="KW-1185">Reference proteome</keyword>
<dbReference type="Pfam" id="PF13475">
    <property type="entry name" value="DUF4116"/>
    <property type="match status" value="5"/>
</dbReference>
<accession>A0AA88H1D4</accession>
<evidence type="ECO:0000313" key="3">
    <source>
        <dbReference type="Proteomes" id="UP000816034"/>
    </source>
</evidence>
<evidence type="ECO:0000313" key="2">
    <source>
        <dbReference type="EMBL" id="KAG2392908.1"/>
    </source>
</evidence>
<dbReference type="Proteomes" id="UP000816034">
    <property type="component" value="Unassembled WGS sequence"/>
</dbReference>
<feature type="domain" description="DUF4116" evidence="1">
    <location>
        <begin position="258"/>
        <end position="305"/>
    </location>
</feature>
<feature type="domain" description="DUF4116" evidence="1">
    <location>
        <begin position="312"/>
        <end position="360"/>
    </location>
</feature>
<dbReference type="EMBL" id="PYSW02000003">
    <property type="protein sequence ID" value="KAG2392908.1"/>
    <property type="molecule type" value="Genomic_DNA"/>
</dbReference>
<feature type="domain" description="DUF4116" evidence="1">
    <location>
        <begin position="98"/>
        <end position="146"/>
    </location>
</feature>